<dbReference type="AlphaFoldDB" id="A0A2T2NZC2"/>
<evidence type="ECO:0000313" key="2">
    <source>
        <dbReference type="Proteomes" id="UP000240883"/>
    </source>
</evidence>
<dbReference type="EMBL" id="KZ678131">
    <property type="protein sequence ID" value="PSN70775.1"/>
    <property type="molecule type" value="Genomic_DNA"/>
</dbReference>
<protein>
    <submittedName>
        <fullName evidence="1">Uncharacterized protein</fullName>
    </submittedName>
</protein>
<organism evidence="1 2">
    <name type="scientific">Corynespora cassiicola Philippines</name>
    <dbReference type="NCBI Taxonomy" id="1448308"/>
    <lineage>
        <taxon>Eukaryota</taxon>
        <taxon>Fungi</taxon>
        <taxon>Dikarya</taxon>
        <taxon>Ascomycota</taxon>
        <taxon>Pezizomycotina</taxon>
        <taxon>Dothideomycetes</taxon>
        <taxon>Pleosporomycetidae</taxon>
        <taxon>Pleosporales</taxon>
        <taxon>Corynesporascaceae</taxon>
        <taxon>Corynespora</taxon>
    </lineage>
</organism>
<dbReference type="OrthoDB" id="440553at2759"/>
<keyword evidence="2" id="KW-1185">Reference proteome</keyword>
<name>A0A2T2NZC2_CORCC</name>
<proteinExistence type="predicted"/>
<gene>
    <name evidence="1" type="ORF">BS50DRAFT_659567</name>
</gene>
<evidence type="ECO:0000313" key="1">
    <source>
        <dbReference type="EMBL" id="PSN70775.1"/>
    </source>
</evidence>
<accession>A0A2T2NZC2</accession>
<sequence>MWIAVGTCTVAQFRILGNVISLSVVTCVSTPYIRDKLLLALSSEQTNAILERLEIIPYLPEQIQHHVRESFRSGFDLQMRIAIGFAAAHIPATLMMFNKETFIRSVG</sequence>
<dbReference type="Proteomes" id="UP000240883">
    <property type="component" value="Unassembled WGS sequence"/>
</dbReference>
<reference evidence="1 2" key="1">
    <citation type="journal article" date="2018" name="Front. Microbiol.">
        <title>Genome-Wide Analysis of Corynespora cassiicola Leaf Fall Disease Putative Effectors.</title>
        <authorList>
            <person name="Lopez D."/>
            <person name="Ribeiro S."/>
            <person name="Label P."/>
            <person name="Fumanal B."/>
            <person name="Venisse J.S."/>
            <person name="Kohler A."/>
            <person name="de Oliveira R.R."/>
            <person name="Labutti K."/>
            <person name="Lipzen A."/>
            <person name="Lail K."/>
            <person name="Bauer D."/>
            <person name="Ohm R.A."/>
            <person name="Barry K.W."/>
            <person name="Spatafora J."/>
            <person name="Grigoriev I.V."/>
            <person name="Martin F.M."/>
            <person name="Pujade-Renaud V."/>
        </authorList>
    </citation>
    <scope>NUCLEOTIDE SEQUENCE [LARGE SCALE GENOMIC DNA]</scope>
    <source>
        <strain evidence="1 2">Philippines</strain>
    </source>
</reference>